<sequence>MYVVMAWHVIPSSHVRLQFPSADRSVHVGWKPVTTLGFAYCALADLVYGNPTRPSVYTNPDNFNPERWLSSKGKFWDNMKFPSYGFGHRSSPDIGPSRTLLENNLQNLPRALFKTSQDPENRIDEMSFVDNVILHPKPFNARFQPRFGDEALLRDVMAQYGKGL</sequence>
<dbReference type="SUPFAM" id="SSF48264">
    <property type="entry name" value="Cytochrome P450"/>
    <property type="match status" value="1"/>
</dbReference>
<dbReference type="RefSeq" id="XP_041190167.1">
    <property type="nucleotide sequence ID" value="XM_041333179.1"/>
</dbReference>
<keyword evidence="2" id="KW-1185">Reference proteome</keyword>
<dbReference type="GO" id="GO:0004497">
    <property type="term" value="F:monooxygenase activity"/>
    <property type="evidence" value="ECO:0007669"/>
    <property type="project" value="InterPro"/>
</dbReference>
<name>A0A9P7E5C4_9AGAM</name>
<dbReference type="GO" id="GO:0016705">
    <property type="term" value="F:oxidoreductase activity, acting on paired donors, with incorporation or reduction of molecular oxygen"/>
    <property type="evidence" value="ECO:0007669"/>
    <property type="project" value="InterPro"/>
</dbReference>
<dbReference type="Proteomes" id="UP000807769">
    <property type="component" value="Unassembled WGS sequence"/>
</dbReference>
<evidence type="ECO:0000313" key="1">
    <source>
        <dbReference type="EMBL" id="KAG1811746.1"/>
    </source>
</evidence>
<proteinExistence type="predicted"/>
<dbReference type="GO" id="GO:0020037">
    <property type="term" value="F:heme binding"/>
    <property type="evidence" value="ECO:0007669"/>
    <property type="project" value="InterPro"/>
</dbReference>
<protein>
    <submittedName>
        <fullName evidence="1">Uncharacterized protein</fullName>
    </submittedName>
</protein>
<dbReference type="GeneID" id="64627196"/>
<accession>A0A9P7E5C4</accession>
<reference evidence="1" key="1">
    <citation type="journal article" date="2020" name="New Phytol.">
        <title>Comparative genomics reveals dynamic genome evolution in host specialist ectomycorrhizal fungi.</title>
        <authorList>
            <person name="Lofgren L.A."/>
            <person name="Nguyen N.H."/>
            <person name="Vilgalys R."/>
            <person name="Ruytinx J."/>
            <person name="Liao H.L."/>
            <person name="Branco S."/>
            <person name="Kuo A."/>
            <person name="LaButti K."/>
            <person name="Lipzen A."/>
            <person name="Andreopoulos W."/>
            <person name="Pangilinan J."/>
            <person name="Riley R."/>
            <person name="Hundley H."/>
            <person name="Na H."/>
            <person name="Barry K."/>
            <person name="Grigoriev I.V."/>
            <person name="Stajich J.E."/>
            <person name="Kennedy P.G."/>
        </authorList>
    </citation>
    <scope>NUCLEOTIDE SEQUENCE</scope>
    <source>
        <strain evidence="1">MN1</strain>
    </source>
</reference>
<dbReference type="GO" id="GO:0005506">
    <property type="term" value="F:iron ion binding"/>
    <property type="evidence" value="ECO:0007669"/>
    <property type="project" value="InterPro"/>
</dbReference>
<comment type="caution">
    <text evidence="1">The sequence shown here is derived from an EMBL/GenBank/DDBJ whole genome shotgun (WGS) entry which is preliminary data.</text>
</comment>
<dbReference type="InterPro" id="IPR036396">
    <property type="entry name" value="Cyt_P450_sf"/>
</dbReference>
<dbReference type="EMBL" id="JABBWG010000028">
    <property type="protein sequence ID" value="KAG1811746.1"/>
    <property type="molecule type" value="Genomic_DNA"/>
</dbReference>
<dbReference type="Gene3D" id="1.10.630.10">
    <property type="entry name" value="Cytochrome P450"/>
    <property type="match status" value="1"/>
</dbReference>
<dbReference type="AlphaFoldDB" id="A0A9P7E5C4"/>
<gene>
    <name evidence="1" type="ORF">BJ212DRAFT_1301784</name>
</gene>
<dbReference type="OrthoDB" id="2685000at2759"/>
<organism evidence="1 2">
    <name type="scientific">Suillus subaureus</name>
    <dbReference type="NCBI Taxonomy" id="48587"/>
    <lineage>
        <taxon>Eukaryota</taxon>
        <taxon>Fungi</taxon>
        <taxon>Dikarya</taxon>
        <taxon>Basidiomycota</taxon>
        <taxon>Agaricomycotina</taxon>
        <taxon>Agaricomycetes</taxon>
        <taxon>Agaricomycetidae</taxon>
        <taxon>Boletales</taxon>
        <taxon>Suillineae</taxon>
        <taxon>Suillaceae</taxon>
        <taxon>Suillus</taxon>
    </lineage>
</organism>
<evidence type="ECO:0000313" key="2">
    <source>
        <dbReference type="Proteomes" id="UP000807769"/>
    </source>
</evidence>